<dbReference type="InterPro" id="IPR040976">
    <property type="entry name" value="Pkinase_fungal"/>
</dbReference>
<gene>
    <name evidence="2" type="ORF">BN1723_016767</name>
</gene>
<accession>A0A0G4NM33</accession>
<name>A0A0G4NM33_VERLO</name>
<proteinExistence type="predicted"/>
<dbReference type="AlphaFoldDB" id="A0A0G4NM33"/>
<organism evidence="2 3">
    <name type="scientific">Verticillium longisporum</name>
    <name type="common">Verticillium dahliae var. longisporum</name>
    <dbReference type="NCBI Taxonomy" id="100787"/>
    <lineage>
        <taxon>Eukaryota</taxon>
        <taxon>Fungi</taxon>
        <taxon>Dikarya</taxon>
        <taxon>Ascomycota</taxon>
        <taxon>Pezizomycotina</taxon>
        <taxon>Sordariomycetes</taxon>
        <taxon>Hypocreomycetidae</taxon>
        <taxon>Glomerellales</taxon>
        <taxon>Plectosphaerellaceae</taxon>
        <taxon>Verticillium</taxon>
    </lineage>
</organism>
<evidence type="ECO:0000259" key="1">
    <source>
        <dbReference type="Pfam" id="PF17667"/>
    </source>
</evidence>
<evidence type="ECO:0000313" key="3">
    <source>
        <dbReference type="Proteomes" id="UP000045706"/>
    </source>
</evidence>
<dbReference type="PANTHER" id="PTHR38248:SF2">
    <property type="entry name" value="FUNK1 11"/>
    <property type="match status" value="1"/>
</dbReference>
<evidence type="ECO:0000313" key="2">
    <source>
        <dbReference type="EMBL" id="CRK47525.1"/>
    </source>
</evidence>
<protein>
    <recommendedName>
        <fullName evidence="1">Fungal-type protein kinase domain-containing protein</fullName>
    </recommendedName>
</protein>
<dbReference type="Proteomes" id="UP000045706">
    <property type="component" value="Unassembled WGS sequence"/>
</dbReference>
<sequence>MGTRYYDSYELPTKAARATNNRWTMEGLKRSCSISLTKATSGLLNRVYRRIIIRDYSKPIYKATSRSALLTALAGYIKGYNSLRKAGILYRDISINNLLINEDKDNPS</sequence>
<reference evidence="3" key="1">
    <citation type="submission" date="2015-05" db="EMBL/GenBank/DDBJ databases">
        <authorList>
            <person name="Fogelqvist Johan"/>
        </authorList>
    </citation>
    <scope>NUCLEOTIDE SEQUENCE [LARGE SCALE GENOMIC DNA]</scope>
</reference>
<dbReference type="Pfam" id="PF17667">
    <property type="entry name" value="Pkinase_fungal"/>
    <property type="match status" value="1"/>
</dbReference>
<dbReference type="EMBL" id="CVQI01036684">
    <property type="protein sequence ID" value="CRK47525.1"/>
    <property type="molecule type" value="Genomic_DNA"/>
</dbReference>
<feature type="domain" description="Fungal-type protein kinase" evidence="1">
    <location>
        <begin position="27"/>
        <end position="106"/>
    </location>
</feature>
<dbReference type="PANTHER" id="PTHR38248">
    <property type="entry name" value="FUNK1 6"/>
    <property type="match status" value="1"/>
</dbReference>